<dbReference type="GO" id="GO:0055085">
    <property type="term" value="P:transmembrane transport"/>
    <property type="evidence" value="ECO:0007669"/>
    <property type="project" value="InterPro"/>
</dbReference>
<sequence length="297" mass="32996">MLPASHCYALLTGRTFIPVNSWFLSMSFALGLLLVVFGPPLALALLGTRFWKWSHLEGFTGRTRIVRLGGLVLLAGAFTFALYFMILVLSSDTPSAHAPSSSAWPWAHEHPITLVLLADIMALLLLVSQPSRRLAALCFGAGALLTFSGLGIYWYLTDHQDDLMQSFRQSSVEYDRSGWQRAAIDSFEVQVKHRPDIEKLYLSDPAFPGGPVALHDQMKTLTRPQAKPLPQDAVVEVEFILERDGRITLPHVVYGLGPGYDEEAVRVIQSLPPFSPSLDDEGKAVARVWRVQVPFFH</sequence>
<dbReference type="EMBL" id="SEWE01000010">
    <property type="protein sequence ID" value="RYU81323.1"/>
    <property type="molecule type" value="Genomic_DNA"/>
</dbReference>
<proteinExistence type="predicted"/>
<keyword evidence="1" id="KW-1133">Transmembrane helix</keyword>
<accession>A0A4Q5L6M9</accession>
<dbReference type="Pfam" id="PF03544">
    <property type="entry name" value="TonB_C"/>
    <property type="match status" value="1"/>
</dbReference>
<keyword evidence="1" id="KW-0472">Membrane</keyword>
<dbReference type="EMBL" id="SEWE01000067">
    <property type="protein sequence ID" value="RYU75611.1"/>
    <property type="molecule type" value="Genomic_DNA"/>
</dbReference>
<feature type="transmembrane region" description="Helical" evidence="1">
    <location>
        <begin position="110"/>
        <end position="127"/>
    </location>
</feature>
<evidence type="ECO:0000259" key="2">
    <source>
        <dbReference type="Pfam" id="PF03544"/>
    </source>
</evidence>
<dbReference type="Gene3D" id="3.30.1150.10">
    <property type="match status" value="1"/>
</dbReference>
<reference evidence="3 5" key="1">
    <citation type="submission" date="2019-02" db="EMBL/GenBank/DDBJ databases">
        <title>Bacterial novel species isolated from soil.</title>
        <authorList>
            <person name="Jung H.-Y."/>
        </authorList>
    </citation>
    <scope>NUCLEOTIDE SEQUENCE [LARGE SCALE GENOMIC DNA]</scope>
    <source>
        <strain evidence="3 5">1-3-3-3</strain>
    </source>
</reference>
<feature type="transmembrane region" description="Helical" evidence="1">
    <location>
        <begin position="134"/>
        <end position="156"/>
    </location>
</feature>
<organism evidence="3 5">
    <name type="scientific">Hymenobacter persicinus</name>
    <dbReference type="NCBI Taxonomy" id="2025506"/>
    <lineage>
        <taxon>Bacteria</taxon>
        <taxon>Pseudomonadati</taxon>
        <taxon>Bacteroidota</taxon>
        <taxon>Cytophagia</taxon>
        <taxon>Cytophagales</taxon>
        <taxon>Hymenobacteraceae</taxon>
        <taxon>Hymenobacter</taxon>
    </lineage>
</organism>
<dbReference type="AlphaFoldDB" id="A0A4Q5L6M9"/>
<feature type="transmembrane region" description="Helical" evidence="1">
    <location>
        <begin position="68"/>
        <end position="90"/>
    </location>
</feature>
<evidence type="ECO:0000256" key="1">
    <source>
        <dbReference type="SAM" id="Phobius"/>
    </source>
</evidence>
<comment type="caution">
    <text evidence="3">The sequence shown here is derived from an EMBL/GenBank/DDBJ whole genome shotgun (WGS) entry which is preliminary data.</text>
</comment>
<keyword evidence="5" id="KW-1185">Reference proteome</keyword>
<dbReference type="OrthoDB" id="883163at2"/>
<gene>
    <name evidence="4" type="ORF">EWM57_07035</name>
    <name evidence="3" type="ORF">EWM57_19710</name>
</gene>
<dbReference type="SUPFAM" id="SSF74653">
    <property type="entry name" value="TolA/TonB C-terminal domain"/>
    <property type="match status" value="1"/>
</dbReference>
<name>A0A4Q5L6M9_9BACT</name>
<keyword evidence="1" id="KW-0812">Transmembrane</keyword>
<dbReference type="InterPro" id="IPR037682">
    <property type="entry name" value="TonB_C"/>
</dbReference>
<feature type="domain" description="TonB C-terminal" evidence="2">
    <location>
        <begin position="225"/>
        <end position="291"/>
    </location>
</feature>
<dbReference type="Proteomes" id="UP000294155">
    <property type="component" value="Unassembled WGS sequence"/>
</dbReference>
<protein>
    <recommendedName>
        <fullName evidence="2">TonB C-terminal domain-containing protein</fullName>
    </recommendedName>
</protein>
<evidence type="ECO:0000313" key="5">
    <source>
        <dbReference type="Proteomes" id="UP000294155"/>
    </source>
</evidence>
<feature type="transmembrane region" description="Helical" evidence="1">
    <location>
        <begin position="22"/>
        <end position="47"/>
    </location>
</feature>
<evidence type="ECO:0000313" key="3">
    <source>
        <dbReference type="EMBL" id="RYU75611.1"/>
    </source>
</evidence>
<evidence type="ECO:0000313" key="4">
    <source>
        <dbReference type="EMBL" id="RYU81323.1"/>
    </source>
</evidence>